<organism evidence="1 2">
    <name type="scientific">Candidatus Avoscillospira avistercoris</name>
    <dbReference type="NCBI Taxonomy" id="2840707"/>
    <lineage>
        <taxon>Bacteria</taxon>
        <taxon>Bacillati</taxon>
        <taxon>Bacillota</taxon>
        <taxon>Clostridia</taxon>
        <taxon>Eubacteriales</taxon>
        <taxon>Oscillospiraceae</taxon>
        <taxon>Oscillospiraceae incertae sedis</taxon>
        <taxon>Candidatus Avoscillospira</taxon>
    </lineage>
</organism>
<name>A0A9D1F9G7_9FIRM</name>
<evidence type="ECO:0000313" key="1">
    <source>
        <dbReference type="EMBL" id="HIS64788.1"/>
    </source>
</evidence>
<dbReference type="InterPro" id="IPR038559">
    <property type="entry name" value="XkdN-like_sf"/>
</dbReference>
<dbReference type="InterPro" id="IPR014986">
    <property type="entry name" value="XkdN-like"/>
</dbReference>
<dbReference type="EMBL" id="DVJJ01000080">
    <property type="protein sequence ID" value="HIS64788.1"/>
    <property type="molecule type" value="Genomic_DNA"/>
</dbReference>
<reference evidence="1" key="2">
    <citation type="journal article" date="2021" name="PeerJ">
        <title>Extensive microbial diversity within the chicken gut microbiome revealed by metagenomics and culture.</title>
        <authorList>
            <person name="Gilroy R."/>
            <person name="Ravi A."/>
            <person name="Getino M."/>
            <person name="Pursley I."/>
            <person name="Horton D.L."/>
            <person name="Alikhan N.F."/>
            <person name="Baker D."/>
            <person name="Gharbi K."/>
            <person name="Hall N."/>
            <person name="Watson M."/>
            <person name="Adriaenssens E.M."/>
            <person name="Foster-Nyarko E."/>
            <person name="Jarju S."/>
            <person name="Secka A."/>
            <person name="Antonio M."/>
            <person name="Oren A."/>
            <person name="Chaudhuri R.R."/>
            <person name="La Ragione R."/>
            <person name="Hildebrand F."/>
            <person name="Pallen M.J."/>
        </authorList>
    </citation>
    <scope>NUCLEOTIDE SEQUENCE</scope>
    <source>
        <strain evidence="1">ChiBcec16-1751</strain>
    </source>
</reference>
<comment type="caution">
    <text evidence="1">The sequence shown here is derived from an EMBL/GenBank/DDBJ whole genome shotgun (WGS) entry which is preliminary data.</text>
</comment>
<gene>
    <name evidence="1" type="ORF">IAA83_05385</name>
</gene>
<dbReference type="Gene3D" id="3.30.2220.30">
    <property type="match status" value="1"/>
</dbReference>
<proteinExistence type="predicted"/>
<evidence type="ECO:0000313" key="2">
    <source>
        <dbReference type="Proteomes" id="UP000886741"/>
    </source>
</evidence>
<dbReference type="AlphaFoldDB" id="A0A9D1F9G7"/>
<dbReference type="Proteomes" id="UP000886741">
    <property type="component" value="Unassembled WGS sequence"/>
</dbReference>
<reference evidence="1" key="1">
    <citation type="submission" date="2020-10" db="EMBL/GenBank/DDBJ databases">
        <authorList>
            <person name="Gilroy R."/>
        </authorList>
    </citation>
    <scope>NUCLEOTIDE SEQUENCE</scope>
    <source>
        <strain evidence="1">ChiBcec16-1751</strain>
    </source>
</reference>
<protein>
    <submittedName>
        <fullName evidence="1">Uncharacterized protein</fullName>
    </submittedName>
</protein>
<sequence>MSVLDILLEGTARNVQKTPQEQDYKVLRLSEELGHDVVFKLRGLSYNKCHELADMEEVDVLTVLAGVVEPNLQDVRLAVQYGLLQEGESWGRHGVTTHDLVKAMLLPGEISAMAHCIQQLSGYRMIGLEAVKKN</sequence>
<dbReference type="Pfam" id="PF08890">
    <property type="entry name" value="Phage_TAC_5"/>
    <property type="match status" value="1"/>
</dbReference>
<accession>A0A9D1F9G7</accession>